<evidence type="ECO:0000313" key="10">
    <source>
        <dbReference type="Proteomes" id="UP000186808"/>
    </source>
</evidence>
<keyword evidence="6" id="KW-0812">Transmembrane</keyword>
<feature type="transmembrane region" description="Helical" evidence="6">
    <location>
        <begin position="28"/>
        <end position="47"/>
    </location>
</feature>
<evidence type="ECO:0000313" key="9">
    <source>
        <dbReference type="EMBL" id="STO23263.1"/>
    </source>
</evidence>
<dbReference type="Gene3D" id="3.40.50.150">
    <property type="entry name" value="Vaccinia Virus protein VP39"/>
    <property type="match status" value="1"/>
</dbReference>
<evidence type="ECO:0000256" key="5">
    <source>
        <dbReference type="ARBA" id="ARBA00047770"/>
    </source>
</evidence>
<reference evidence="9 11" key="2">
    <citation type="submission" date="2018-06" db="EMBL/GenBank/DDBJ databases">
        <authorList>
            <consortium name="Pathogen Informatics"/>
            <person name="Doyle S."/>
        </authorList>
    </citation>
    <scope>NUCLEOTIDE SEQUENCE [LARGE SCALE GENOMIC DNA]</scope>
    <source>
        <strain evidence="9 11">NCTC11401</strain>
    </source>
</reference>
<evidence type="ECO:0000259" key="7">
    <source>
        <dbReference type="PROSITE" id="PS51569"/>
    </source>
</evidence>
<feature type="domain" description="DOT1" evidence="7">
    <location>
        <begin position="1"/>
        <end position="261"/>
    </location>
</feature>
<dbReference type="EMBL" id="FTNL01000025">
    <property type="protein sequence ID" value="SIR80346.1"/>
    <property type="molecule type" value="Genomic_DNA"/>
</dbReference>
<evidence type="ECO:0000256" key="1">
    <source>
        <dbReference type="ARBA" id="ARBA00012190"/>
    </source>
</evidence>
<dbReference type="PANTHER" id="PTHR21451:SF19">
    <property type="entry name" value="ACTIVATED IN BLOCKED UNFOLDED PROTEIN RESPONSE"/>
    <property type="match status" value="1"/>
</dbReference>
<evidence type="ECO:0000256" key="4">
    <source>
        <dbReference type="ARBA" id="ARBA00029821"/>
    </source>
</evidence>
<keyword evidence="10" id="KW-1185">Reference proteome</keyword>
<dbReference type="Proteomes" id="UP000186808">
    <property type="component" value="Unassembled WGS sequence"/>
</dbReference>
<keyword evidence="6" id="KW-1133">Transmembrane helix</keyword>
<dbReference type="PANTHER" id="PTHR21451">
    <property type="entry name" value="HISTONE H3 METHYLTRANSFERASE"/>
    <property type="match status" value="1"/>
</dbReference>
<dbReference type="SUPFAM" id="SSF53335">
    <property type="entry name" value="S-adenosyl-L-methionine-dependent methyltransferases"/>
    <property type="match status" value="1"/>
</dbReference>
<dbReference type="InterPro" id="IPR025789">
    <property type="entry name" value="DOT1_dom"/>
</dbReference>
<evidence type="ECO:0000313" key="8">
    <source>
        <dbReference type="EMBL" id="SIR80346.1"/>
    </source>
</evidence>
<reference evidence="8 10" key="1">
    <citation type="submission" date="2017-01" db="EMBL/GenBank/DDBJ databases">
        <authorList>
            <person name="Varghese N."/>
            <person name="Submissions S."/>
        </authorList>
    </citation>
    <scope>NUCLEOTIDE SEQUENCE [LARGE SCALE GENOMIC DNA]</scope>
    <source>
        <strain evidence="8 10">ATCC 33342</strain>
    </source>
</reference>
<dbReference type="Pfam" id="PF08123">
    <property type="entry name" value="DOT1"/>
    <property type="match status" value="1"/>
</dbReference>
<dbReference type="GO" id="GO:0051726">
    <property type="term" value="P:regulation of cell cycle"/>
    <property type="evidence" value="ECO:0007669"/>
    <property type="project" value="InterPro"/>
</dbReference>
<proteinExistence type="predicted"/>
<comment type="catalytic activity">
    <reaction evidence="5">
        <text>L-lysyl(79)-[histone H3] + 3 S-adenosyl-L-methionine = N(6),N(6),N(6)-trimethyl-L-lysyl(79)-[histone H3] + 3 S-adenosyl-L-homocysteine + 3 H(+)</text>
        <dbReference type="Rhea" id="RHEA:60328"/>
        <dbReference type="Rhea" id="RHEA-COMP:15549"/>
        <dbReference type="Rhea" id="RHEA-COMP:15552"/>
        <dbReference type="ChEBI" id="CHEBI:15378"/>
        <dbReference type="ChEBI" id="CHEBI:29969"/>
        <dbReference type="ChEBI" id="CHEBI:57856"/>
        <dbReference type="ChEBI" id="CHEBI:59789"/>
        <dbReference type="ChEBI" id="CHEBI:61961"/>
        <dbReference type="EC" id="2.1.1.360"/>
    </reaction>
</comment>
<organism evidence="9 11">
    <name type="scientific">Fluoribacter gormanii</name>
    <dbReference type="NCBI Taxonomy" id="464"/>
    <lineage>
        <taxon>Bacteria</taxon>
        <taxon>Pseudomonadati</taxon>
        <taxon>Pseudomonadota</taxon>
        <taxon>Gammaproteobacteria</taxon>
        <taxon>Legionellales</taxon>
        <taxon>Legionellaceae</taxon>
        <taxon>Fluoribacter</taxon>
    </lineage>
</organism>
<protein>
    <recommendedName>
        <fullName evidence="2">Histone-lysine N-methyltransferase, H3 lysine-79 specific</fullName>
        <ecNumber evidence="1">2.1.1.360</ecNumber>
    </recommendedName>
    <alternativeName>
        <fullName evidence="4">Histone H3-K79 methyltransferase</fullName>
    </alternativeName>
</protein>
<dbReference type="PROSITE" id="PS51569">
    <property type="entry name" value="DOT1"/>
    <property type="match status" value="1"/>
</dbReference>
<evidence type="ECO:0000313" key="11">
    <source>
        <dbReference type="Proteomes" id="UP000254374"/>
    </source>
</evidence>
<evidence type="ECO:0000256" key="6">
    <source>
        <dbReference type="SAM" id="Phobius"/>
    </source>
</evidence>
<dbReference type="InterPro" id="IPR030445">
    <property type="entry name" value="H3-K79_meTrfase"/>
</dbReference>
<dbReference type="OrthoDB" id="5642812at2"/>
<evidence type="ECO:0000256" key="2">
    <source>
        <dbReference type="ARBA" id="ARBA00020987"/>
    </source>
</evidence>
<sequence>MVLFSKVPELQLKLAAYLIKDLLLSHSIFYFVCLLLVLLTLLLHLRCKRKQRNVNRWQKSLNLQEHAQVFRQIYTDANGFLLSQNARQNHDAMEYAYGEIEFLSFIALLSLTNPDENTIFYDLGSGVGKAVLACSMVFPVRKSAGVELFPELYFDACKRVEQLAAMKNYTAKAKKIQFILGDFLEANLSDATLVFINSTAFFGPIWESLCVKLDKLPHLNTVITTSKTLSCPHFIVTARTKVQMSWGVVFAYIHTRKTTFD</sequence>
<dbReference type="GO" id="GO:0140956">
    <property type="term" value="F:histone H3K79 trimethyltransferase activity"/>
    <property type="evidence" value="ECO:0007669"/>
    <property type="project" value="UniProtKB-EC"/>
</dbReference>
<keyword evidence="6" id="KW-0472">Membrane</keyword>
<dbReference type="EC" id="2.1.1.360" evidence="1"/>
<dbReference type="EMBL" id="UGGV01000001">
    <property type="protein sequence ID" value="STO23263.1"/>
    <property type="molecule type" value="Genomic_DNA"/>
</dbReference>
<gene>
    <name evidence="9" type="ORF">NCTC11401_00054</name>
    <name evidence="8" type="ORF">SAMN05421777_12556</name>
</gene>
<evidence type="ECO:0000256" key="3">
    <source>
        <dbReference type="ARBA" id="ARBA00022853"/>
    </source>
</evidence>
<accession>A0A377GFA6</accession>
<dbReference type="AlphaFoldDB" id="A0A377GFA6"/>
<dbReference type="Proteomes" id="UP000254374">
    <property type="component" value="Unassembled WGS sequence"/>
</dbReference>
<keyword evidence="3" id="KW-0156">Chromatin regulator</keyword>
<name>A0A377GFA6_9GAMM</name>
<dbReference type="STRING" id="464.Lgor_2132"/>
<dbReference type="InterPro" id="IPR029063">
    <property type="entry name" value="SAM-dependent_MTases_sf"/>
</dbReference>